<evidence type="ECO:0000256" key="2">
    <source>
        <dbReference type="SAM" id="MobiDB-lite"/>
    </source>
</evidence>
<evidence type="ECO:0000313" key="3">
    <source>
        <dbReference type="EMBL" id="KNC84185.1"/>
    </source>
</evidence>
<dbReference type="Gene3D" id="2.40.160.200">
    <property type="entry name" value="LURP1-related"/>
    <property type="match status" value="1"/>
</dbReference>
<dbReference type="GeneID" id="25904079"/>
<evidence type="ECO:0000313" key="4">
    <source>
        <dbReference type="Proteomes" id="UP000054560"/>
    </source>
</evidence>
<dbReference type="InterPro" id="IPR038595">
    <property type="entry name" value="LOR_sf"/>
</dbReference>
<dbReference type="InterPro" id="IPR025659">
    <property type="entry name" value="Tubby-like_C"/>
</dbReference>
<evidence type="ECO:0008006" key="5">
    <source>
        <dbReference type="Google" id="ProtNLM"/>
    </source>
</evidence>
<comment type="similarity">
    <text evidence="1">Belongs to the LOR family.</text>
</comment>
<protein>
    <recommendedName>
        <fullName evidence="5">Tubby C-terminal domain-containing protein</fullName>
    </recommendedName>
</protein>
<dbReference type="SUPFAM" id="SSF54518">
    <property type="entry name" value="Tubby C-terminal domain-like"/>
    <property type="match status" value="1"/>
</dbReference>
<accession>A0A0L0G579</accession>
<reference evidence="3 4" key="1">
    <citation type="submission" date="2011-02" db="EMBL/GenBank/DDBJ databases">
        <title>The Genome Sequence of Sphaeroforma arctica JP610.</title>
        <authorList>
            <consortium name="The Broad Institute Genome Sequencing Platform"/>
            <person name="Russ C."/>
            <person name="Cuomo C."/>
            <person name="Young S.K."/>
            <person name="Zeng Q."/>
            <person name="Gargeya S."/>
            <person name="Alvarado L."/>
            <person name="Berlin A."/>
            <person name="Chapman S.B."/>
            <person name="Chen Z."/>
            <person name="Freedman E."/>
            <person name="Gellesch M."/>
            <person name="Goldberg J."/>
            <person name="Griggs A."/>
            <person name="Gujja S."/>
            <person name="Heilman E."/>
            <person name="Heiman D."/>
            <person name="Howarth C."/>
            <person name="Mehta T."/>
            <person name="Neiman D."/>
            <person name="Pearson M."/>
            <person name="Roberts A."/>
            <person name="Saif S."/>
            <person name="Shea T."/>
            <person name="Shenoy N."/>
            <person name="Sisk P."/>
            <person name="Stolte C."/>
            <person name="Sykes S."/>
            <person name="White J."/>
            <person name="Yandava C."/>
            <person name="Burger G."/>
            <person name="Gray M.W."/>
            <person name="Holland P.W.H."/>
            <person name="King N."/>
            <person name="Lang F.B.F."/>
            <person name="Roger A.J."/>
            <person name="Ruiz-Trillo I."/>
            <person name="Haas B."/>
            <person name="Nusbaum C."/>
            <person name="Birren B."/>
        </authorList>
    </citation>
    <scope>NUCLEOTIDE SEQUENCE [LARGE SCALE GENOMIC DNA]</scope>
    <source>
        <strain evidence="3 4">JP610</strain>
    </source>
</reference>
<name>A0A0L0G579_9EUKA</name>
<dbReference type="EMBL" id="KQ241781">
    <property type="protein sequence ID" value="KNC84185.1"/>
    <property type="molecule type" value="Genomic_DNA"/>
</dbReference>
<dbReference type="AlphaFoldDB" id="A0A0L0G579"/>
<dbReference type="InterPro" id="IPR007612">
    <property type="entry name" value="LOR"/>
</dbReference>
<gene>
    <name evidence="3" type="ORF">SARC_03575</name>
</gene>
<keyword evidence="4" id="KW-1185">Reference proteome</keyword>
<sequence>MGRFRDRRNSGSGSGSGSGEESSDDEGRPRTYRMREKLIDIGDDYQIMYLKNKIRRKHEFTANNKKARIRTTFHMQTADGDTVYKFHKKKMRLRDTYEIENGDDDEVAKIHKDLVNIIRDKFDVSREDGNDIEIEGSIIRKNYEYKDKETGEVIAKVHDCWIDPVAEAYEIEIEPGQDVAFILTIAAAVEAMSLDDEDGSGSD</sequence>
<feature type="region of interest" description="Disordered" evidence="2">
    <location>
        <begin position="1"/>
        <end position="30"/>
    </location>
</feature>
<proteinExistence type="inferred from homology"/>
<dbReference type="OrthoDB" id="10003759at2759"/>
<organism evidence="3 4">
    <name type="scientific">Sphaeroforma arctica JP610</name>
    <dbReference type="NCBI Taxonomy" id="667725"/>
    <lineage>
        <taxon>Eukaryota</taxon>
        <taxon>Ichthyosporea</taxon>
        <taxon>Ichthyophonida</taxon>
        <taxon>Sphaeroforma</taxon>
    </lineage>
</organism>
<dbReference type="Proteomes" id="UP000054560">
    <property type="component" value="Unassembled WGS sequence"/>
</dbReference>
<evidence type="ECO:0000256" key="1">
    <source>
        <dbReference type="ARBA" id="ARBA00005437"/>
    </source>
</evidence>
<dbReference type="RefSeq" id="XP_014158087.1">
    <property type="nucleotide sequence ID" value="XM_014302612.1"/>
</dbReference>
<dbReference type="Pfam" id="PF04525">
    <property type="entry name" value="LOR"/>
    <property type="match status" value="1"/>
</dbReference>